<dbReference type="SUPFAM" id="SSF47616">
    <property type="entry name" value="GST C-terminal domain-like"/>
    <property type="match status" value="1"/>
</dbReference>
<dbReference type="Pfam" id="PF00043">
    <property type="entry name" value="GST_C"/>
    <property type="match status" value="1"/>
</dbReference>
<evidence type="ECO:0000256" key="2">
    <source>
        <dbReference type="ARBA" id="ARBA00009899"/>
    </source>
</evidence>
<dbReference type="AlphaFoldDB" id="A0A8S4Q5C6"/>
<dbReference type="PANTHER" id="PTHR43917">
    <property type="match status" value="1"/>
</dbReference>
<accession>A0A8S4Q5C6</accession>
<comment type="caution">
    <text evidence="10">The sequence shown here is derived from an EMBL/GenBank/DDBJ whole genome shotgun (WGS) entry which is preliminary data.</text>
</comment>
<evidence type="ECO:0000256" key="4">
    <source>
        <dbReference type="ARBA" id="ARBA00012452"/>
    </source>
</evidence>
<evidence type="ECO:0000313" key="10">
    <source>
        <dbReference type="EMBL" id="CAH1801026.1"/>
    </source>
</evidence>
<organism evidence="10 11">
    <name type="scientific">Owenia fusiformis</name>
    <name type="common">Polychaete worm</name>
    <dbReference type="NCBI Taxonomy" id="6347"/>
    <lineage>
        <taxon>Eukaryota</taxon>
        <taxon>Metazoa</taxon>
        <taxon>Spiralia</taxon>
        <taxon>Lophotrochozoa</taxon>
        <taxon>Annelida</taxon>
        <taxon>Polychaeta</taxon>
        <taxon>Sedentaria</taxon>
        <taxon>Canalipalpata</taxon>
        <taxon>Sabellida</taxon>
        <taxon>Oweniida</taxon>
        <taxon>Oweniidae</taxon>
        <taxon>Owenia</taxon>
    </lineage>
</organism>
<dbReference type="SFLD" id="SFLDS00019">
    <property type="entry name" value="Glutathione_Transferase_(cytos"/>
    <property type="match status" value="1"/>
</dbReference>
<dbReference type="GO" id="GO:0004364">
    <property type="term" value="F:glutathione transferase activity"/>
    <property type="evidence" value="ECO:0007669"/>
    <property type="project" value="UniProtKB-EC"/>
</dbReference>
<evidence type="ECO:0000259" key="9">
    <source>
        <dbReference type="PROSITE" id="PS50405"/>
    </source>
</evidence>
<evidence type="ECO:0000313" key="11">
    <source>
        <dbReference type="Proteomes" id="UP000749559"/>
    </source>
</evidence>
<name>A0A8S4Q5C6_OWEFU</name>
<dbReference type="InterPro" id="IPR051369">
    <property type="entry name" value="GST_Theta"/>
</dbReference>
<comment type="subunit">
    <text evidence="3">Homodimer.</text>
</comment>
<dbReference type="PANTHER" id="PTHR43917:SF8">
    <property type="entry name" value="GH16740P-RELATED"/>
    <property type="match status" value="1"/>
</dbReference>
<feature type="domain" description="GST C-terminal" evidence="9">
    <location>
        <begin position="109"/>
        <end position="242"/>
    </location>
</feature>
<dbReference type="SFLD" id="SFLDG01153">
    <property type="entry name" value="Main.4:_Theta-like"/>
    <property type="match status" value="1"/>
</dbReference>
<feature type="domain" description="GST N-terminal" evidence="8">
    <location>
        <begin position="22"/>
        <end position="103"/>
    </location>
</feature>
<evidence type="ECO:0000256" key="7">
    <source>
        <dbReference type="ARBA" id="ARBA00047960"/>
    </source>
</evidence>
<dbReference type="Proteomes" id="UP000749559">
    <property type="component" value="Unassembled WGS sequence"/>
</dbReference>
<dbReference type="EMBL" id="CAIIXF020000012">
    <property type="protein sequence ID" value="CAH1801026.1"/>
    <property type="molecule type" value="Genomic_DNA"/>
</dbReference>
<dbReference type="Pfam" id="PF13417">
    <property type="entry name" value="GST_N_3"/>
    <property type="match status" value="1"/>
</dbReference>
<dbReference type="GO" id="GO:0005737">
    <property type="term" value="C:cytoplasm"/>
    <property type="evidence" value="ECO:0007669"/>
    <property type="project" value="UniProtKB-SubCell"/>
</dbReference>
<sequence>MVETFRSEGQTGGQSSLTKINMVLRVYYDLMSQPCRAIVMFLKLNHIPYEDKIVALRKGEHFEEPFTKLNPFQRVPVIDDDGFVLTESVSILKYLCRKYKLADHWYPQELKKQARCDEYLNWQHWNTRMNAAMVFRTIAIDTRMTGKPVDTEKLKMHRHQLETTLDFLENVYLKRGRFLTGDEISIADILGVCELMQPYIIGQDVRDNRPRLKQWMNGTIERLQPHFDDTHKVIMKAREKYLKSQAKL</sequence>
<dbReference type="InterPro" id="IPR004046">
    <property type="entry name" value="GST_C"/>
</dbReference>
<dbReference type="InterPro" id="IPR040079">
    <property type="entry name" value="Glutathione_S-Trfase"/>
</dbReference>
<reference evidence="10" key="1">
    <citation type="submission" date="2022-03" db="EMBL/GenBank/DDBJ databases">
        <authorList>
            <person name="Martin C."/>
        </authorList>
    </citation>
    <scope>NUCLEOTIDE SEQUENCE</scope>
</reference>
<dbReference type="PROSITE" id="PS50405">
    <property type="entry name" value="GST_CTER"/>
    <property type="match status" value="1"/>
</dbReference>
<dbReference type="FunFam" id="1.20.1050.10:FF:000008">
    <property type="entry name" value="Glutathione S-transferase theta-1"/>
    <property type="match status" value="1"/>
</dbReference>
<evidence type="ECO:0000256" key="1">
    <source>
        <dbReference type="ARBA" id="ARBA00004496"/>
    </source>
</evidence>
<dbReference type="FunFam" id="3.40.30.10:FF:000176">
    <property type="entry name" value="Glutathione S-transferase theta-1"/>
    <property type="match status" value="1"/>
</dbReference>
<evidence type="ECO:0000256" key="3">
    <source>
        <dbReference type="ARBA" id="ARBA00011738"/>
    </source>
</evidence>
<dbReference type="EC" id="2.5.1.18" evidence="4"/>
<evidence type="ECO:0000259" key="8">
    <source>
        <dbReference type="PROSITE" id="PS50404"/>
    </source>
</evidence>
<dbReference type="Gene3D" id="1.20.1050.10">
    <property type="match status" value="1"/>
</dbReference>
<keyword evidence="5" id="KW-0963">Cytoplasm</keyword>
<proteinExistence type="inferred from homology"/>
<dbReference type="InterPro" id="IPR010987">
    <property type="entry name" value="Glutathione-S-Trfase_C-like"/>
</dbReference>
<dbReference type="Gene3D" id="3.40.30.10">
    <property type="entry name" value="Glutaredoxin"/>
    <property type="match status" value="1"/>
</dbReference>
<dbReference type="InterPro" id="IPR040077">
    <property type="entry name" value="GST_C_Theta"/>
</dbReference>
<keyword evidence="6" id="KW-0808">Transferase</keyword>
<dbReference type="CDD" id="cd03183">
    <property type="entry name" value="GST_C_Theta"/>
    <property type="match status" value="1"/>
</dbReference>
<comment type="catalytic activity">
    <reaction evidence="7">
        <text>RX + glutathione = an S-substituted glutathione + a halide anion + H(+)</text>
        <dbReference type="Rhea" id="RHEA:16437"/>
        <dbReference type="ChEBI" id="CHEBI:15378"/>
        <dbReference type="ChEBI" id="CHEBI:16042"/>
        <dbReference type="ChEBI" id="CHEBI:17792"/>
        <dbReference type="ChEBI" id="CHEBI:57925"/>
        <dbReference type="ChEBI" id="CHEBI:90779"/>
        <dbReference type="EC" id="2.5.1.18"/>
    </reaction>
</comment>
<dbReference type="CDD" id="cd03050">
    <property type="entry name" value="GST_N_Theta"/>
    <property type="match status" value="1"/>
</dbReference>
<dbReference type="SUPFAM" id="SSF52833">
    <property type="entry name" value="Thioredoxin-like"/>
    <property type="match status" value="1"/>
</dbReference>
<evidence type="ECO:0000256" key="5">
    <source>
        <dbReference type="ARBA" id="ARBA00022490"/>
    </source>
</evidence>
<dbReference type="SFLD" id="SFLDG00358">
    <property type="entry name" value="Main_(cytGST)"/>
    <property type="match status" value="1"/>
</dbReference>
<keyword evidence="11" id="KW-1185">Reference proteome</keyword>
<dbReference type="InterPro" id="IPR040075">
    <property type="entry name" value="GST_N_Theta"/>
</dbReference>
<dbReference type="OrthoDB" id="422574at2759"/>
<dbReference type="PROSITE" id="PS50404">
    <property type="entry name" value="GST_NTER"/>
    <property type="match status" value="1"/>
</dbReference>
<comment type="subcellular location">
    <subcellularLocation>
        <location evidence="1">Cytoplasm</location>
    </subcellularLocation>
</comment>
<dbReference type="InterPro" id="IPR004045">
    <property type="entry name" value="Glutathione_S-Trfase_N"/>
</dbReference>
<gene>
    <name evidence="10" type="ORF">OFUS_LOCUS24854</name>
</gene>
<protein>
    <recommendedName>
        <fullName evidence="4">glutathione transferase</fullName>
        <ecNumber evidence="4">2.5.1.18</ecNumber>
    </recommendedName>
</protein>
<dbReference type="InterPro" id="IPR036282">
    <property type="entry name" value="Glutathione-S-Trfase_C_sf"/>
</dbReference>
<comment type="similarity">
    <text evidence="2">Belongs to the GST superfamily. Theta family.</text>
</comment>
<dbReference type="InterPro" id="IPR036249">
    <property type="entry name" value="Thioredoxin-like_sf"/>
</dbReference>
<evidence type="ECO:0000256" key="6">
    <source>
        <dbReference type="ARBA" id="ARBA00022679"/>
    </source>
</evidence>
<dbReference type="GO" id="GO:0006749">
    <property type="term" value="P:glutathione metabolic process"/>
    <property type="evidence" value="ECO:0007669"/>
    <property type="project" value="TreeGrafter"/>
</dbReference>